<proteinExistence type="inferred from homology"/>
<dbReference type="PANTHER" id="PTHR47941">
    <property type="entry name" value="PENTATRICOPEPTIDE REPEAT-CONTAINING PROTEIN 3, MITOCHONDRIAL"/>
    <property type="match status" value="1"/>
</dbReference>
<dbReference type="EMBL" id="JBBWWQ010000004">
    <property type="protein sequence ID" value="KAK8949519.1"/>
    <property type="molecule type" value="Genomic_DNA"/>
</dbReference>
<evidence type="ECO:0000313" key="5">
    <source>
        <dbReference type="Proteomes" id="UP001418222"/>
    </source>
</evidence>
<dbReference type="Gene3D" id="1.25.40.10">
    <property type="entry name" value="Tetratricopeptide repeat domain"/>
    <property type="match status" value="3"/>
</dbReference>
<dbReference type="Pfam" id="PF13041">
    <property type="entry name" value="PPR_2"/>
    <property type="match status" value="1"/>
</dbReference>
<comment type="caution">
    <text evidence="4">The sequence shown here is derived from an EMBL/GenBank/DDBJ whole genome shotgun (WGS) entry which is preliminary data.</text>
</comment>
<name>A0AAP0GBL3_9ASPA</name>
<feature type="repeat" description="PPR" evidence="3">
    <location>
        <begin position="314"/>
        <end position="348"/>
    </location>
</feature>
<evidence type="ECO:0000256" key="1">
    <source>
        <dbReference type="ARBA" id="ARBA00007626"/>
    </source>
</evidence>
<feature type="repeat" description="PPR" evidence="3">
    <location>
        <begin position="386"/>
        <end position="420"/>
    </location>
</feature>
<gene>
    <name evidence="4" type="ORF">KSP39_PZI005026</name>
</gene>
<comment type="similarity">
    <text evidence="1">Belongs to the PPR family. P subfamily.</text>
</comment>
<reference evidence="4 5" key="1">
    <citation type="journal article" date="2022" name="Nat. Plants">
        <title>Genomes of leafy and leafless Platanthera orchids illuminate the evolution of mycoheterotrophy.</title>
        <authorList>
            <person name="Li M.H."/>
            <person name="Liu K.W."/>
            <person name="Li Z."/>
            <person name="Lu H.C."/>
            <person name="Ye Q.L."/>
            <person name="Zhang D."/>
            <person name="Wang J.Y."/>
            <person name="Li Y.F."/>
            <person name="Zhong Z.M."/>
            <person name="Liu X."/>
            <person name="Yu X."/>
            <person name="Liu D.K."/>
            <person name="Tu X.D."/>
            <person name="Liu B."/>
            <person name="Hao Y."/>
            <person name="Liao X.Y."/>
            <person name="Jiang Y.T."/>
            <person name="Sun W.H."/>
            <person name="Chen J."/>
            <person name="Chen Y.Q."/>
            <person name="Ai Y."/>
            <person name="Zhai J.W."/>
            <person name="Wu S.S."/>
            <person name="Zhou Z."/>
            <person name="Hsiao Y.Y."/>
            <person name="Wu W.L."/>
            <person name="Chen Y.Y."/>
            <person name="Lin Y.F."/>
            <person name="Hsu J.L."/>
            <person name="Li C.Y."/>
            <person name="Wang Z.W."/>
            <person name="Zhao X."/>
            <person name="Zhong W.Y."/>
            <person name="Ma X.K."/>
            <person name="Ma L."/>
            <person name="Huang J."/>
            <person name="Chen G.Z."/>
            <person name="Huang M.Z."/>
            <person name="Huang L."/>
            <person name="Peng D.H."/>
            <person name="Luo Y.B."/>
            <person name="Zou S.Q."/>
            <person name="Chen S.P."/>
            <person name="Lan S."/>
            <person name="Tsai W.C."/>
            <person name="Van de Peer Y."/>
            <person name="Liu Z.J."/>
        </authorList>
    </citation>
    <scope>NUCLEOTIDE SEQUENCE [LARGE SCALE GENOMIC DNA]</scope>
    <source>
        <strain evidence="4">Lor287</strain>
    </source>
</reference>
<organism evidence="4 5">
    <name type="scientific">Platanthera zijinensis</name>
    <dbReference type="NCBI Taxonomy" id="2320716"/>
    <lineage>
        <taxon>Eukaryota</taxon>
        <taxon>Viridiplantae</taxon>
        <taxon>Streptophyta</taxon>
        <taxon>Embryophyta</taxon>
        <taxon>Tracheophyta</taxon>
        <taxon>Spermatophyta</taxon>
        <taxon>Magnoliopsida</taxon>
        <taxon>Liliopsida</taxon>
        <taxon>Asparagales</taxon>
        <taxon>Orchidaceae</taxon>
        <taxon>Orchidoideae</taxon>
        <taxon>Orchideae</taxon>
        <taxon>Orchidinae</taxon>
        <taxon>Platanthera</taxon>
    </lineage>
</organism>
<dbReference type="NCBIfam" id="TIGR00756">
    <property type="entry name" value="PPR"/>
    <property type="match status" value="2"/>
</dbReference>
<accession>A0AAP0GBL3</accession>
<evidence type="ECO:0000313" key="4">
    <source>
        <dbReference type="EMBL" id="KAK8949519.1"/>
    </source>
</evidence>
<keyword evidence="2" id="KW-0677">Repeat</keyword>
<dbReference type="AlphaFoldDB" id="A0AAP0GBL3"/>
<dbReference type="Pfam" id="PF01535">
    <property type="entry name" value="PPR"/>
    <property type="match status" value="2"/>
</dbReference>
<dbReference type="Proteomes" id="UP001418222">
    <property type="component" value="Unassembled WGS sequence"/>
</dbReference>
<evidence type="ECO:0000256" key="3">
    <source>
        <dbReference type="PROSITE-ProRule" id="PRU00708"/>
    </source>
</evidence>
<sequence>MWRPPPRSPALYHLLRHLCTSSSSSVPSNSLLRRIPFLNFPPPFLSSLRSLSTSSTPAAELSDLANKISGELTRFASSSELSSSLDLPRHFSLHFTDVRFSTPLLLEILNISPSAGRAAIEFFHWLVRHRGFTADDTSLSHLINYLGRQKEFKAVHDVLVKYRLAFGHKSLSATLDRFTRAGRASQAIHFFDCIERDFGLKPDLRALSLLVSSLCSNGLTGHAEREVKRLADKIFPDEQICYTLIGGYSDELKLEDAKRLMGEIIRGGFDLGTPAYNSIIDCVCRLCRRKDPLRMLPEARKLLLEMESSGIPRNQETFHVLIYNLCKIRKTEDSMKLFREMSQWGWSPEAETYLVLIRSLYQAARCSEADEMIGFMRSAGFGKSLDRKAYYGFIKILCGIERVEHAMKVFRMMKGYGHSPGIKTYGLLIEKLATCNQADSANRLFKEAVFRGVPVVSKEYKVDLRYVKVKKKKEEKKRETLPEKMKRKRKRLKMLRMSFVKKPKSRRRFV</sequence>
<protein>
    <submittedName>
        <fullName evidence="4">Pentatricopeptide repeat-containing protein</fullName>
    </submittedName>
</protein>
<evidence type="ECO:0000256" key="2">
    <source>
        <dbReference type="ARBA" id="ARBA00022737"/>
    </source>
</evidence>
<dbReference type="InterPro" id="IPR011990">
    <property type="entry name" value="TPR-like_helical_dom_sf"/>
</dbReference>
<dbReference type="FunFam" id="1.25.40.10:FF:000398">
    <property type="entry name" value="pentatricopeptide repeat-containing protein PNM1, mitochondrial"/>
    <property type="match status" value="1"/>
</dbReference>
<dbReference type="InterPro" id="IPR002885">
    <property type="entry name" value="PPR_rpt"/>
</dbReference>
<keyword evidence="5" id="KW-1185">Reference proteome</keyword>
<dbReference type="PROSITE" id="PS51375">
    <property type="entry name" value="PPR"/>
    <property type="match status" value="2"/>
</dbReference>